<dbReference type="Pfam" id="PF22936">
    <property type="entry name" value="Pol_BBD"/>
    <property type="match status" value="1"/>
</dbReference>
<organism evidence="3">
    <name type="scientific">Tanacetum cinerariifolium</name>
    <name type="common">Dalmatian daisy</name>
    <name type="synonym">Chrysanthemum cinerariifolium</name>
    <dbReference type="NCBI Taxonomy" id="118510"/>
    <lineage>
        <taxon>Eukaryota</taxon>
        <taxon>Viridiplantae</taxon>
        <taxon>Streptophyta</taxon>
        <taxon>Embryophyta</taxon>
        <taxon>Tracheophyta</taxon>
        <taxon>Spermatophyta</taxon>
        <taxon>Magnoliopsida</taxon>
        <taxon>eudicotyledons</taxon>
        <taxon>Gunneridae</taxon>
        <taxon>Pentapetalae</taxon>
        <taxon>asterids</taxon>
        <taxon>campanulids</taxon>
        <taxon>Asterales</taxon>
        <taxon>Asteraceae</taxon>
        <taxon>Asteroideae</taxon>
        <taxon>Anthemideae</taxon>
        <taxon>Anthemidinae</taxon>
        <taxon>Tanacetum</taxon>
    </lineage>
</organism>
<accession>A0A699J9M1</accession>
<gene>
    <name evidence="3" type="ORF">Tci_594234</name>
</gene>
<dbReference type="InterPro" id="IPR054722">
    <property type="entry name" value="PolX-like_BBD"/>
</dbReference>
<feature type="region of interest" description="Disordered" evidence="1">
    <location>
        <begin position="489"/>
        <end position="510"/>
    </location>
</feature>
<proteinExistence type="predicted"/>
<evidence type="ECO:0000259" key="2">
    <source>
        <dbReference type="SMART" id="SM00343"/>
    </source>
</evidence>
<dbReference type="EMBL" id="BKCJ010388073">
    <property type="protein sequence ID" value="GFA22262.1"/>
    <property type="molecule type" value="Genomic_DNA"/>
</dbReference>
<dbReference type="InterPro" id="IPR001878">
    <property type="entry name" value="Znf_CCHC"/>
</dbReference>
<sequence length="611" mass="68992">MFAAKLPIQNPNEFDLWKMRIEQYFLMIDYSLLEVILNGDSPVPTRVIKGVIQPIAYTIAEQSLARKNELKARSSSESLDQIHDRLQKLISQLEIVRESLLQEDINLKFLRSLPTEWRTHTLIWRNKTDLEEQSLDDLFNILKIYEAEVKSSFCASTSAQNITFVSSSNTDNTNKPISAAASVFVVSAKIPVSALPNMDTLSNAVIYSFFTSQSTSPQLDNDDLKQIDADELEEMDLKWQIAMLTVEYYNCHRKGHFARDCRSFKVTRQNAMTGVFKQKRNLPTMLLWTLLLQVLLLTMRYQSGDGYHAVPPPYTGTFMPAKPDLVFHNAPNDVETVHTACNVSDSEDESETKISQNVPSFVQPTDQVKSPRPSVQHVETSISTATPKIAIPNPTSNGNCRTRKACFVCKSLTHLIKECDFYEKKMAQTTARNHAQRGNHKQYVKMTLPNPQRHVVPTAVITKSTLVPIFAAKPVTTVVLKYHVPRPRPAKPIVTKPHSPPRRHINRSPSLKASNFPLKVTVVQAPVDKEVIDSGCSRNMIGNMSYLSDFEELNGRYFAFGDNPKGGKISGKGKIMTGKLDIDEVYFVKELKFNLFSVLQMCDKKNSVLFT</sequence>
<feature type="non-terminal residue" evidence="3">
    <location>
        <position position="611"/>
    </location>
</feature>
<evidence type="ECO:0000313" key="3">
    <source>
        <dbReference type="EMBL" id="GFA22262.1"/>
    </source>
</evidence>
<feature type="domain" description="CCHC-type" evidence="2">
    <location>
        <begin position="405"/>
        <end position="421"/>
    </location>
</feature>
<comment type="caution">
    <text evidence="3">The sequence shown here is derived from an EMBL/GenBank/DDBJ whole genome shotgun (WGS) entry which is preliminary data.</text>
</comment>
<dbReference type="InterPro" id="IPR036875">
    <property type="entry name" value="Znf_CCHC_sf"/>
</dbReference>
<protein>
    <recommendedName>
        <fullName evidence="2">CCHC-type domain-containing protein</fullName>
    </recommendedName>
</protein>
<evidence type="ECO:0000256" key="1">
    <source>
        <dbReference type="SAM" id="MobiDB-lite"/>
    </source>
</evidence>
<dbReference type="AlphaFoldDB" id="A0A699J9M1"/>
<dbReference type="GO" id="GO:0003676">
    <property type="term" value="F:nucleic acid binding"/>
    <property type="evidence" value="ECO:0007669"/>
    <property type="project" value="InterPro"/>
</dbReference>
<dbReference type="SUPFAM" id="SSF57756">
    <property type="entry name" value="Retrovirus zinc finger-like domains"/>
    <property type="match status" value="1"/>
</dbReference>
<feature type="domain" description="CCHC-type" evidence="2">
    <location>
        <begin position="249"/>
        <end position="263"/>
    </location>
</feature>
<reference evidence="3" key="1">
    <citation type="journal article" date="2019" name="Sci. Rep.">
        <title>Draft genome of Tanacetum cinerariifolium, the natural source of mosquito coil.</title>
        <authorList>
            <person name="Yamashiro T."/>
            <person name="Shiraishi A."/>
            <person name="Satake H."/>
            <person name="Nakayama K."/>
        </authorList>
    </citation>
    <scope>NUCLEOTIDE SEQUENCE</scope>
</reference>
<dbReference type="SMART" id="SM00343">
    <property type="entry name" value="ZnF_C2HC"/>
    <property type="match status" value="2"/>
</dbReference>
<name>A0A699J9M1_TANCI</name>
<dbReference type="GO" id="GO:0008270">
    <property type="term" value="F:zinc ion binding"/>
    <property type="evidence" value="ECO:0007669"/>
    <property type="project" value="InterPro"/>
</dbReference>